<dbReference type="PANTHER" id="PTHR45569:SF1">
    <property type="entry name" value="SENSOR PROTEIN KDPD"/>
    <property type="match status" value="1"/>
</dbReference>
<keyword evidence="7" id="KW-0067">ATP-binding</keyword>
<keyword evidence="5" id="KW-0547">Nucleotide-binding</keyword>
<dbReference type="eggNOG" id="COG2205">
    <property type="taxonomic scope" value="Bacteria"/>
</dbReference>
<sequence length="337" mass="36779">MEHVRAFEDQERAATDWAWQHDQPAGLGTGTLPSGRWWWWPLSLEEGPLALLGVRPKDGEPLPGQRRRLLAALGQPLAQALSRARLADDLEAARLHGETEQLRSALLASVSHDLRTPLTTMRGAIDSLLALGDAIPPDDRKELLESTRDEAERLDRYIQNLLDMTRLGHGGLKLARDWVAPEDIVGSAVHRLRALLAPYRVETRVPAELPLLYVHAALIEQALVNVLENAARFSPPGGRLRVEAEQVGEELQFSVSDEGPGIPEAEREKIFDMFYTAARGDRGGPSTGLGLAICQGMVGAHGGRISVGDGLDGHGTRLTLHLPLQRQPDLEELDAGA</sequence>
<dbReference type="InterPro" id="IPR004358">
    <property type="entry name" value="Sig_transdc_His_kin-like_C"/>
</dbReference>
<dbReference type="PRINTS" id="PR00344">
    <property type="entry name" value="BCTRLSENSOR"/>
</dbReference>
<evidence type="ECO:0000256" key="2">
    <source>
        <dbReference type="ARBA" id="ARBA00012438"/>
    </source>
</evidence>
<accession>A0A024HEC7</accession>
<dbReference type="GO" id="GO:0042802">
    <property type="term" value="F:identical protein binding"/>
    <property type="evidence" value="ECO:0007669"/>
    <property type="project" value="UniProtKB-ARBA"/>
</dbReference>
<gene>
    <name evidence="10" type="primary">kdpd3</name>
    <name evidence="10" type="ORF">PKB_1851</name>
</gene>
<dbReference type="CDD" id="cd00082">
    <property type="entry name" value="HisKA"/>
    <property type="match status" value="1"/>
</dbReference>
<dbReference type="Gene3D" id="3.30.565.10">
    <property type="entry name" value="Histidine kinase-like ATPase, C-terminal domain"/>
    <property type="match status" value="1"/>
</dbReference>
<evidence type="ECO:0000256" key="6">
    <source>
        <dbReference type="ARBA" id="ARBA00022777"/>
    </source>
</evidence>
<proteinExistence type="predicted"/>
<dbReference type="InterPro" id="IPR052023">
    <property type="entry name" value="Histidine_kinase_KdpD"/>
</dbReference>
<evidence type="ECO:0000313" key="10">
    <source>
        <dbReference type="EMBL" id="CDF83201.1"/>
    </source>
</evidence>
<evidence type="ECO:0000256" key="1">
    <source>
        <dbReference type="ARBA" id="ARBA00000085"/>
    </source>
</evidence>
<dbReference type="PROSITE" id="PS50109">
    <property type="entry name" value="HIS_KIN"/>
    <property type="match status" value="1"/>
</dbReference>
<dbReference type="InterPro" id="IPR003661">
    <property type="entry name" value="HisK_dim/P_dom"/>
</dbReference>
<comment type="catalytic activity">
    <reaction evidence="1">
        <text>ATP + protein L-histidine = ADP + protein N-phospho-L-histidine.</text>
        <dbReference type="EC" id="2.7.13.3"/>
    </reaction>
</comment>
<reference evidence="10 11" key="1">
    <citation type="submission" date="2013-03" db="EMBL/GenBank/DDBJ databases">
        <authorList>
            <person name="Linke B."/>
        </authorList>
    </citation>
    <scope>NUCLEOTIDE SEQUENCE [LARGE SCALE GENOMIC DNA]</scope>
    <source>
        <strain evidence="10 11">B13</strain>
    </source>
</reference>
<dbReference type="Pfam" id="PF02518">
    <property type="entry name" value="HATPase_c"/>
    <property type="match status" value="1"/>
</dbReference>
<keyword evidence="8" id="KW-0902">Two-component regulatory system</keyword>
<dbReference type="InterPro" id="IPR003594">
    <property type="entry name" value="HATPase_dom"/>
</dbReference>
<dbReference type="KEGG" id="pkc:PKB_1851"/>
<name>A0A024HEC7_PSEKB</name>
<dbReference type="EMBL" id="HG322950">
    <property type="protein sequence ID" value="CDF83201.1"/>
    <property type="molecule type" value="Genomic_DNA"/>
</dbReference>
<dbReference type="GO" id="GO:0000155">
    <property type="term" value="F:phosphorelay sensor kinase activity"/>
    <property type="evidence" value="ECO:0007669"/>
    <property type="project" value="InterPro"/>
</dbReference>
<dbReference type="AlphaFoldDB" id="A0A024HEC7"/>
<evidence type="ECO:0000313" key="11">
    <source>
        <dbReference type="Proteomes" id="UP000025241"/>
    </source>
</evidence>
<reference evidence="10 11" key="2">
    <citation type="submission" date="2014-05" db="EMBL/GenBank/DDBJ databases">
        <title>Genome sequence of the 3-chlorobenzoate degrading bacterium Pseudomonas knackmussii B13 shows multiple evidence for horizontal gene transfer.</title>
        <authorList>
            <person name="Miyazaki R."/>
            <person name="Bertelli C."/>
            <person name="Falquet L."/>
            <person name="Robinson-Rechavi M."/>
            <person name="Gharib W."/>
            <person name="Roy S."/>
            <person name="Van der Meer J.R."/>
        </authorList>
    </citation>
    <scope>NUCLEOTIDE SEQUENCE [LARGE SCALE GENOMIC DNA]</scope>
    <source>
        <strain evidence="10 11">B13</strain>
    </source>
</reference>
<dbReference type="SUPFAM" id="SSF55874">
    <property type="entry name" value="ATPase domain of HSP90 chaperone/DNA topoisomerase II/histidine kinase"/>
    <property type="match status" value="1"/>
</dbReference>
<evidence type="ECO:0000256" key="5">
    <source>
        <dbReference type="ARBA" id="ARBA00022741"/>
    </source>
</evidence>
<evidence type="ECO:0000256" key="8">
    <source>
        <dbReference type="ARBA" id="ARBA00023012"/>
    </source>
</evidence>
<dbReference type="EC" id="2.7.13.3" evidence="2"/>
<dbReference type="Pfam" id="PF00512">
    <property type="entry name" value="HisKA"/>
    <property type="match status" value="1"/>
</dbReference>
<dbReference type="SMART" id="SM00387">
    <property type="entry name" value="HATPase_c"/>
    <property type="match status" value="1"/>
</dbReference>
<dbReference type="InterPro" id="IPR036097">
    <property type="entry name" value="HisK_dim/P_sf"/>
</dbReference>
<organism evidence="10 11">
    <name type="scientific">Pseudomonas knackmussii (strain DSM 6978 / CCUG 54928 / LMG 23759 / B13)</name>
    <dbReference type="NCBI Taxonomy" id="1301098"/>
    <lineage>
        <taxon>Bacteria</taxon>
        <taxon>Pseudomonadati</taxon>
        <taxon>Pseudomonadota</taxon>
        <taxon>Gammaproteobacteria</taxon>
        <taxon>Pseudomonadales</taxon>
        <taxon>Pseudomonadaceae</taxon>
        <taxon>Pseudomonas</taxon>
    </lineage>
</organism>
<dbReference type="Gene3D" id="1.10.287.130">
    <property type="match status" value="1"/>
</dbReference>
<dbReference type="GO" id="GO:0005524">
    <property type="term" value="F:ATP binding"/>
    <property type="evidence" value="ECO:0007669"/>
    <property type="project" value="UniProtKB-KW"/>
</dbReference>
<evidence type="ECO:0000256" key="3">
    <source>
        <dbReference type="ARBA" id="ARBA00022553"/>
    </source>
</evidence>
<dbReference type="SUPFAM" id="SSF47384">
    <property type="entry name" value="Homodimeric domain of signal transducing histidine kinase"/>
    <property type="match status" value="1"/>
</dbReference>
<keyword evidence="11" id="KW-1185">Reference proteome</keyword>
<keyword evidence="3" id="KW-0597">Phosphoprotein</keyword>
<dbReference type="InterPro" id="IPR036890">
    <property type="entry name" value="HATPase_C_sf"/>
</dbReference>
<dbReference type="InterPro" id="IPR005467">
    <property type="entry name" value="His_kinase_dom"/>
</dbReference>
<dbReference type="GO" id="GO:0005886">
    <property type="term" value="C:plasma membrane"/>
    <property type="evidence" value="ECO:0007669"/>
    <property type="project" value="TreeGrafter"/>
</dbReference>
<evidence type="ECO:0000256" key="4">
    <source>
        <dbReference type="ARBA" id="ARBA00022679"/>
    </source>
</evidence>
<dbReference type="FunFam" id="3.30.565.10:FF:000042">
    <property type="entry name" value="Two-component sensor histidine kinase KdpD"/>
    <property type="match status" value="1"/>
</dbReference>
<dbReference type="SMART" id="SM00388">
    <property type="entry name" value="HisKA"/>
    <property type="match status" value="1"/>
</dbReference>
<dbReference type="CDD" id="cd00075">
    <property type="entry name" value="HATPase"/>
    <property type="match status" value="1"/>
</dbReference>
<dbReference type="InterPro" id="IPR029016">
    <property type="entry name" value="GAF-like_dom_sf"/>
</dbReference>
<dbReference type="PATRIC" id="fig|1301098.3.peg.1835"/>
<dbReference type="FunFam" id="1.10.287.130:FF:000027">
    <property type="entry name" value="Sensor histidine kinase KdpD"/>
    <property type="match status" value="1"/>
</dbReference>
<dbReference type="PANTHER" id="PTHR45569">
    <property type="entry name" value="SENSOR PROTEIN KDPD"/>
    <property type="match status" value="1"/>
</dbReference>
<dbReference type="HOGENOM" id="CLU_000445_89_3_6"/>
<dbReference type="Gene3D" id="3.30.450.40">
    <property type="match status" value="1"/>
</dbReference>
<keyword evidence="4" id="KW-0808">Transferase</keyword>
<keyword evidence="6 10" id="KW-0418">Kinase</keyword>
<protein>
    <recommendedName>
        <fullName evidence="2">histidine kinase</fullName>
        <ecNumber evidence="2">2.7.13.3</ecNumber>
    </recommendedName>
</protein>
<evidence type="ECO:0000259" key="9">
    <source>
        <dbReference type="PROSITE" id="PS50109"/>
    </source>
</evidence>
<dbReference type="STRING" id="1301098.PKB_1851"/>
<dbReference type="Proteomes" id="UP000025241">
    <property type="component" value="Chromosome I"/>
</dbReference>
<evidence type="ECO:0000256" key="7">
    <source>
        <dbReference type="ARBA" id="ARBA00022840"/>
    </source>
</evidence>
<feature type="domain" description="Histidine kinase" evidence="9">
    <location>
        <begin position="109"/>
        <end position="326"/>
    </location>
</feature>